<evidence type="ECO:0000313" key="2">
    <source>
        <dbReference type="EMBL" id="MBE9609732.1"/>
    </source>
</evidence>
<organism evidence="2 3">
    <name type="scientific">Chitinilyticum piscinae</name>
    <dbReference type="NCBI Taxonomy" id="2866724"/>
    <lineage>
        <taxon>Bacteria</taxon>
        <taxon>Pseudomonadati</taxon>
        <taxon>Pseudomonadota</taxon>
        <taxon>Betaproteobacteria</taxon>
        <taxon>Neisseriales</taxon>
        <taxon>Chitinibacteraceae</taxon>
        <taxon>Chitinilyticum</taxon>
    </lineage>
</organism>
<keyword evidence="3" id="KW-1185">Reference proteome</keyword>
<protein>
    <recommendedName>
        <fullName evidence="4">Lipoprotein</fullName>
    </recommendedName>
</protein>
<gene>
    <name evidence="2" type="ORF">INR99_10235</name>
</gene>
<feature type="signal peptide" evidence="1">
    <location>
        <begin position="1"/>
        <end position="20"/>
    </location>
</feature>
<dbReference type="PROSITE" id="PS51257">
    <property type="entry name" value="PROKAR_LIPOPROTEIN"/>
    <property type="match status" value="1"/>
</dbReference>
<proteinExistence type="predicted"/>
<reference evidence="2 3" key="1">
    <citation type="submission" date="2020-10" db="EMBL/GenBank/DDBJ databases">
        <title>The genome sequence of Chitinilyticum litopenaei 4Y14.</title>
        <authorList>
            <person name="Liu Y."/>
        </authorList>
    </citation>
    <scope>NUCLEOTIDE SEQUENCE [LARGE SCALE GENOMIC DNA]</scope>
    <source>
        <strain evidence="2 3">4Y14</strain>
    </source>
</reference>
<sequence>MIRTLLALITITLLVGCASMQPQLGSNGQLQPPAGMAYAIVGVTMHSYDDISSDPDAALELIGPAGRTQIWANTATAGIVAPGDAPNGNGRLSAVALAPGDYVASRMYGSWLVESGLWRRREMVTATINAPFSLKAGEVVYLGDAHLNLNFRPSYELHAERERDFHHMQTRWGVTDTSNIRIAPLQAPSAAQ</sequence>
<dbReference type="EMBL" id="JADFUA010000005">
    <property type="protein sequence ID" value="MBE9609732.1"/>
    <property type="molecule type" value="Genomic_DNA"/>
</dbReference>
<name>A0A8J7FL06_9NEIS</name>
<evidence type="ECO:0008006" key="4">
    <source>
        <dbReference type="Google" id="ProtNLM"/>
    </source>
</evidence>
<comment type="caution">
    <text evidence="2">The sequence shown here is derived from an EMBL/GenBank/DDBJ whole genome shotgun (WGS) entry which is preliminary data.</text>
</comment>
<accession>A0A8J7FL06</accession>
<dbReference type="AlphaFoldDB" id="A0A8J7FL06"/>
<dbReference type="RefSeq" id="WP_194116256.1">
    <property type="nucleotide sequence ID" value="NZ_JADFUA010000005.1"/>
</dbReference>
<feature type="chain" id="PRO_5035316919" description="Lipoprotein" evidence="1">
    <location>
        <begin position="21"/>
        <end position="192"/>
    </location>
</feature>
<keyword evidence="1" id="KW-0732">Signal</keyword>
<evidence type="ECO:0000256" key="1">
    <source>
        <dbReference type="SAM" id="SignalP"/>
    </source>
</evidence>
<evidence type="ECO:0000313" key="3">
    <source>
        <dbReference type="Proteomes" id="UP000604481"/>
    </source>
</evidence>
<dbReference type="Proteomes" id="UP000604481">
    <property type="component" value="Unassembled WGS sequence"/>
</dbReference>